<dbReference type="InterPro" id="IPR038970">
    <property type="entry name" value="Lyase_8"/>
</dbReference>
<sequence length="1089" mass="117595">MNTLIQRVLLPALAACLLSLSATAFAGETLLAQYFDIKTGSAAGTEVVGKVNLLSNKDAHKTPVPADYTLAIASDPSNLFQIVNQRDAQSRLFGALRVKAGQTVPVAPADYPLTVALQQRGVTLATASFNVRALAQTQLDKMLAYTKAYCVNQDRLFGRARYAEAEITRLIVEAETNGGRFTGYEFYTRPITDYLPGGPGTGQGRKTLSTQWQEVATKIGGLGFAYQNVDSKYPLTYGPNGTPANHERLKNALYAALREYIDKVPIDPAQVVVNGSPIGGDYGDGIMRLWEKKILSYNDTTHSWIWTDAVTGPAVWLQADLLNDIARGDATAKALHESLVRFLQIGYGLPIDNRDVNDPSARWGQLVNTNYTEGAFADANHFHRLRGWLALPTIWADYNRPITYVPYWYDGYFSAYPGFQLRPGWSPRGSLQDLRFWTTNILVPAHLYPQSGFHPDGMITHHYDDGVDGRAMWAYGYEWMVAPIDGNALFKRLGLDAGGGDFNLISNMYLYTYDKLIYRGEMDAALLGRSYLGDVKKFTATMPATINQMIAARPATTPIDREQELVAWGAALKGGTQQSSGNFPFWVGNYMVHRKGGQAGDAGSYMFSVVMGNDAMGATDDFDDPPKLFHVSSGLLFARTAGTEYALDARKRWDWHALPGLTEELRTDAIPGGAHADQIDGSAYAGTASDGVRGFAAMHYRPADTQTYASARADKAWFFPGDEAIALGSGIARRAAGQGRAILTTLDQTRWVGNLTYSIGGGAQTTVMQGAALDQTLAVNAPSWFHQGRTGYFVFPTQAQQVRIRGGSAIVPTDTDADPAVNLIHLAIDHGINPQAANYHYEIVPNISVEQMPARLLALQERIKVVANDEKLQGIYDRGTRTLQLAFHAEGTATWGAGMTVTVDQPALIQLHDNGTSWDLSASDPIHDLSAKELNITLSVPLKPGMYEHVLPGIVPRAGKPISVTRPSAGVSHIRVPLPDANDGASLGYQETLYANVPIRVSIPIDSTVAVAPADGSEGGTLAARASASAHAQGTATRAFPLALLANALDEGKAMSQASVSAIAAAPVGIKALTLLLIILGFGLALRNP</sequence>
<evidence type="ECO:0000313" key="8">
    <source>
        <dbReference type="Proteomes" id="UP000023435"/>
    </source>
</evidence>
<dbReference type="Pfam" id="PF02278">
    <property type="entry name" value="Lyase_8"/>
    <property type="match status" value="1"/>
</dbReference>
<dbReference type="OrthoDB" id="719642at2"/>
<keyword evidence="8" id="KW-1185">Reference proteome</keyword>
<dbReference type="RefSeq" id="WP_036111021.1">
    <property type="nucleotide sequence ID" value="NZ_JAJA02000001.1"/>
</dbReference>
<comment type="caution">
    <text evidence="7">The sequence shown here is derived from an EMBL/GenBank/DDBJ whole genome shotgun (WGS) entry which is preliminary data.</text>
</comment>
<name>A0A125U079_9GAMM</name>
<comment type="similarity">
    <text evidence="1">Belongs to the polysaccharide lyase 8 family.</text>
</comment>
<dbReference type="Gene3D" id="2.60.220.10">
    <property type="entry name" value="Polysaccharide lyase family 8-like, C-terminal"/>
    <property type="match status" value="1"/>
</dbReference>
<keyword evidence="3" id="KW-0812">Transmembrane</keyword>
<dbReference type="GO" id="GO:0016837">
    <property type="term" value="F:carbon-oxygen lyase activity, acting on polysaccharides"/>
    <property type="evidence" value="ECO:0007669"/>
    <property type="project" value="UniProtKB-ARBA"/>
</dbReference>
<dbReference type="Proteomes" id="UP000023435">
    <property type="component" value="Unassembled WGS sequence"/>
</dbReference>
<reference evidence="7 8" key="1">
    <citation type="journal article" date="2014" name="Genome Announc.">
        <title>Draft Genome Sequence of Lysobacter capsici AZ78, a Bacterium Antagonistic to Plant-Pathogenic Oomycetes.</title>
        <authorList>
            <person name="Puopolo G."/>
            <person name="Sonego P."/>
            <person name="Engelen K."/>
            <person name="Pertot I."/>
        </authorList>
    </citation>
    <scope>NUCLEOTIDE SEQUENCE [LARGE SCALE GENOMIC DNA]</scope>
    <source>
        <strain evidence="7 8">AZ78</strain>
    </source>
</reference>
<evidence type="ECO:0000256" key="1">
    <source>
        <dbReference type="ARBA" id="ARBA00006699"/>
    </source>
</evidence>
<evidence type="ECO:0000259" key="6">
    <source>
        <dbReference type="Pfam" id="PF02884"/>
    </source>
</evidence>
<evidence type="ECO:0000313" key="7">
    <source>
        <dbReference type="EMBL" id="KWS02463.1"/>
    </source>
</evidence>
<proteinExistence type="inferred from homology"/>
<dbReference type="GO" id="GO:0005576">
    <property type="term" value="C:extracellular region"/>
    <property type="evidence" value="ECO:0007669"/>
    <property type="project" value="InterPro"/>
</dbReference>
<dbReference type="Pfam" id="PF02884">
    <property type="entry name" value="Lyase_8_C"/>
    <property type="match status" value="1"/>
</dbReference>
<protein>
    <submittedName>
        <fullName evidence="7">Chondroitinase AC</fullName>
    </submittedName>
</protein>
<dbReference type="SUPFAM" id="SSF49863">
    <property type="entry name" value="Hyaluronate lyase-like, C-terminal domain"/>
    <property type="match status" value="1"/>
</dbReference>
<evidence type="ECO:0000256" key="4">
    <source>
        <dbReference type="SAM" id="SignalP"/>
    </source>
</evidence>
<dbReference type="SUPFAM" id="SSF74650">
    <property type="entry name" value="Galactose mutarotase-like"/>
    <property type="match status" value="1"/>
</dbReference>
<feature type="domain" description="Polysaccharide lyase family 8 central" evidence="5">
    <location>
        <begin position="585"/>
        <end position="848"/>
    </location>
</feature>
<dbReference type="PANTHER" id="PTHR38481:SF1">
    <property type="entry name" value="HYALURONATE LYASE"/>
    <property type="match status" value="1"/>
</dbReference>
<dbReference type="PANTHER" id="PTHR38481">
    <property type="entry name" value="HYALURONATE LYASE"/>
    <property type="match status" value="1"/>
</dbReference>
<keyword evidence="4" id="KW-0732">Signal</keyword>
<dbReference type="InterPro" id="IPR008929">
    <property type="entry name" value="Chondroitin_lyas"/>
</dbReference>
<dbReference type="SUPFAM" id="SSF48230">
    <property type="entry name" value="Chondroitin AC/alginate lyase"/>
    <property type="match status" value="1"/>
</dbReference>
<dbReference type="InterPro" id="IPR003159">
    <property type="entry name" value="Lyase_8_central_dom"/>
</dbReference>
<feature type="domain" description="Polysaccharide lyase family 8 C-terminal" evidence="6">
    <location>
        <begin position="864"/>
        <end position="931"/>
    </location>
</feature>
<feature type="transmembrane region" description="Helical" evidence="3">
    <location>
        <begin position="1063"/>
        <end position="1086"/>
    </location>
</feature>
<feature type="chain" id="PRO_5007180308" evidence="4">
    <location>
        <begin position="27"/>
        <end position="1089"/>
    </location>
</feature>
<accession>A0A125U079</accession>
<keyword evidence="3" id="KW-0472">Membrane</keyword>
<dbReference type="InterPro" id="IPR014718">
    <property type="entry name" value="GH-type_carb-bd"/>
</dbReference>
<dbReference type="GO" id="GO:0005975">
    <property type="term" value="P:carbohydrate metabolic process"/>
    <property type="evidence" value="ECO:0007669"/>
    <property type="project" value="InterPro"/>
</dbReference>
<evidence type="ECO:0000259" key="5">
    <source>
        <dbReference type="Pfam" id="PF02278"/>
    </source>
</evidence>
<evidence type="ECO:0000256" key="2">
    <source>
        <dbReference type="ARBA" id="ARBA00023239"/>
    </source>
</evidence>
<dbReference type="InterPro" id="IPR011071">
    <property type="entry name" value="Lyase_8-like_C"/>
</dbReference>
<keyword evidence="3" id="KW-1133">Transmembrane helix</keyword>
<evidence type="ECO:0000256" key="3">
    <source>
        <dbReference type="SAM" id="Phobius"/>
    </source>
</evidence>
<dbReference type="Gene3D" id="2.70.98.10">
    <property type="match status" value="1"/>
</dbReference>
<feature type="signal peptide" evidence="4">
    <location>
        <begin position="1"/>
        <end position="26"/>
    </location>
</feature>
<dbReference type="InterPro" id="IPR011013">
    <property type="entry name" value="Gal_mutarotase_sf_dom"/>
</dbReference>
<keyword evidence="2" id="KW-0456">Lyase</keyword>
<organism evidence="7 8">
    <name type="scientific">Lysobacter capsici AZ78</name>
    <dbReference type="NCBI Taxonomy" id="1444315"/>
    <lineage>
        <taxon>Bacteria</taxon>
        <taxon>Pseudomonadati</taxon>
        <taxon>Pseudomonadota</taxon>
        <taxon>Gammaproteobacteria</taxon>
        <taxon>Lysobacterales</taxon>
        <taxon>Lysobacteraceae</taxon>
        <taxon>Lysobacter</taxon>
    </lineage>
</organism>
<dbReference type="EMBL" id="JAJA02000001">
    <property type="protein sequence ID" value="KWS02463.1"/>
    <property type="molecule type" value="Genomic_DNA"/>
</dbReference>
<dbReference type="InterPro" id="IPR004103">
    <property type="entry name" value="Lyase_8_C"/>
</dbReference>
<dbReference type="GO" id="GO:0030246">
    <property type="term" value="F:carbohydrate binding"/>
    <property type="evidence" value="ECO:0007669"/>
    <property type="project" value="InterPro"/>
</dbReference>
<gene>
    <name evidence="7" type="ORF">AZ78_0007</name>
</gene>
<dbReference type="AlphaFoldDB" id="A0A125U079"/>